<dbReference type="Gene3D" id="3.30.30.30">
    <property type="match status" value="2"/>
</dbReference>
<evidence type="ECO:0000256" key="4">
    <source>
        <dbReference type="RuleBase" id="RU003322"/>
    </source>
</evidence>
<reference evidence="5" key="1">
    <citation type="submission" date="2021-11" db="EMBL/GenBank/DDBJ databases">
        <authorList>
            <person name="Herlambang A."/>
            <person name="Guo Y."/>
            <person name="Takashima Y."/>
            <person name="Nishizawa T."/>
        </authorList>
    </citation>
    <scope>NUCLEOTIDE SEQUENCE</scope>
    <source>
        <strain evidence="5">E1425</strain>
    </source>
</reference>
<keyword evidence="6" id="KW-1185">Reference proteome</keyword>
<sequence length="554" mass="60980">MDSDNLSVGIDLGTTTACIATCRDDVVQIITNIQGDNLTPCFVSFSDTGLPAGDDAKKQMSQDLSNAPFGAERRIGCRDSKSGIRLYHAGETKEVVPRDILTIILRKLKKDADSFLGTDVTKAVIAVPVYFDDAQRQATKDAGKLAGWEVLRVINQSTAAAIAYGLEKVAPVERERSIMVLHLGGGILTISSFLIEEGIFEMTGTVTDRCIGGDVFTERLVDHFASEFERKFDKDLRGDSTALWRLESACEEAKCRLSTEDEIFLEIASLYDGHDFRSSLSQSRFEELNQDLFASILEHFENILSTGRLKKELVEEVVLSGGSTRIPKIREMVSEFFNNRALLKFIPPEEVVAHGAAVQAAILSDDKWIDSCNFCCIFNVVPLSLGVETLGGVMATIVGRHSTMPTRKSEYFTTVADNQTSILLRIHEGQRIRTRDNRFLGQLELSGIPPAARGVPRIEVIFEVDPNGVLIVSAFQRSADLSNMLTVSAENGNLTSEEIERMVLDGEQHQAEDEAFANALRTQMAVECMESTTQEVAVWSGPTEAALLEIEEAH</sequence>
<evidence type="ECO:0000256" key="1">
    <source>
        <dbReference type="ARBA" id="ARBA00007381"/>
    </source>
</evidence>
<evidence type="ECO:0008006" key="7">
    <source>
        <dbReference type="Google" id="ProtNLM"/>
    </source>
</evidence>
<dbReference type="GO" id="GO:0005524">
    <property type="term" value="F:ATP binding"/>
    <property type="evidence" value="ECO:0007669"/>
    <property type="project" value="UniProtKB-KW"/>
</dbReference>
<dbReference type="AlphaFoldDB" id="A0A9P3HIB1"/>
<dbReference type="SUPFAM" id="SSF100920">
    <property type="entry name" value="Heat shock protein 70kD (HSP70), peptide-binding domain"/>
    <property type="match status" value="1"/>
</dbReference>
<keyword evidence="2 4" id="KW-0547">Nucleotide-binding</keyword>
<comment type="similarity">
    <text evidence="1 4">Belongs to the heat shock protein 70 family.</text>
</comment>
<dbReference type="EMBL" id="BQFW01000013">
    <property type="protein sequence ID" value="GJJ77249.1"/>
    <property type="molecule type" value="Genomic_DNA"/>
</dbReference>
<protein>
    <recommendedName>
        <fullName evidence="7">Heat shock protein 70</fullName>
    </recommendedName>
</protein>
<evidence type="ECO:0000256" key="3">
    <source>
        <dbReference type="ARBA" id="ARBA00022840"/>
    </source>
</evidence>
<dbReference type="Gene3D" id="3.90.640.10">
    <property type="entry name" value="Actin, Chain A, domain 4"/>
    <property type="match status" value="1"/>
</dbReference>
<dbReference type="PROSITE" id="PS01036">
    <property type="entry name" value="HSP70_3"/>
    <property type="match status" value="1"/>
</dbReference>
<dbReference type="FunFam" id="3.90.640.10:FF:000010">
    <property type="entry name" value="heat shock 70 kDa protein 14"/>
    <property type="match status" value="1"/>
</dbReference>
<organism evidence="5 6">
    <name type="scientific">Entomortierella parvispora</name>
    <dbReference type="NCBI Taxonomy" id="205924"/>
    <lineage>
        <taxon>Eukaryota</taxon>
        <taxon>Fungi</taxon>
        <taxon>Fungi incertae sedis</taxon>
        <taxon>Mucoromycota</taxon>
        <taxon>Mortierellomycotina</taxon>
        <taxon>Mortierellomycetes</taxon>
        <taxon>Mortierellales</taxon>
        <taxon>Mortierellaceae</taxon>
        <taxon>Entomortierella</taxon>
    </lineage>
</organism>
<dbReference type="InterPro" id="IPR018181">
    <property type="entry name" value="Heat_shock_70_CS"/>
</dbReference>
<dbReference type="PANTHER" id="PTHR19375">
    <property type="entry name" value="HEAT SHOCK PROTEIN 70KDA"/>
    <property type="match status" value="1"/>
</dbReference>
<proteinExistence type="inferred from homology"/>
<dbReference type="Gene3D" id="3.30.420.40">
    <property type="match status" value="3"/>
</dbReference>
<name>A0A9P3HIB1_9FUNG</name>
<dbReference type="InterPro" id="IPR043129">
    <property type="entry name" value="ATPase_NBD"/>
</dbReference>
<evidence type="ECO:0000313" key="5">
    <source>
        <dbReference type="EMBL" id="GJJ77249.1"/>
    </source>
</evidence>
<dbReference type="OrthoDB" id="2401965at2759"/>
<dbReference type="Gene3D" id="2.60.34.10">
    <property type="entry name" value="Substrate Binding Domain Of DNAk, Chain A, domain 1"/>
    <property type="match status" value="1"/>
</dbReference>
<accession>A0A9P3HIB1</accession>
<comment type="caution">
    <text evidence="5">The sequence shown here is derived from an EMBL/GenBank/DDBJ whole genome shotgun (WGS) entry which is preliminary data.</text>
</comment>
<evidence type="ECO:0000313" key="6">
    <source>
        <dbReference type="Proteomes" id="UP000827284"/>
    </source>
</evidence>
<dbReference type="SUPFAM" id="SSF53067">
    <property type="entry name" value="Actin-like ATPase domain"/>
    <property type="match status" value="2"/>
</dbReference>
<keyword evidence="3 4" id="KW-0067">ATP-binding</keyword>
<reference evidence="5" key="2">
    <citation type="journal article" date="2022" name="Microbiol. Resour. Announc.">
        <title>Whole-Genome Sequence of Entomortierella parvispora E1425, a Mucoromycotan Fungus Associated with Burkholderiaceae-Related Endosymbiotic Bacteria.</title>
        <authorList>
            <person name="Herlambang A."/>
            <person name="Guo Y."/>
            <person name="Takashima Y."/>
            <person name="Narisawa K."/>
            <person name="Ohta H."/>
            <person name="Nishizawa T."/>
        </authorList>
    </citation>
    <scope>NUCLEOTIDE SEQUENCE</scope>
    <source>
        <strain evidence="5">E1425</strain>
    </source>
</reference>
<dbReference type="Proteomes" id="UP000827284">
    <property type="component" value="Unassembled WGS sequence"/>
</dbReference>
<dbReference type="CDD" id="cd24028">
    <property type="entry name" value="ASKHA_NBD_HSP70_HSPA1-like"/>
    <property type="match status" value="1"/>
</dbReference>
<dbReference type="GO" id="GO:0140662">
    <property type="term" value="F:ATP-dependent protein folding chaperone"/>
    <property type="evidence" value="ECO:0007669"/>
    <property type="project" value="InterPro"/>
</dbReference>
<evidence type="ECO:0000256" key="2">
    <source>
        <dbReference type="ARBA" id="ARBA00022741"/>
    </source>
</evidence>
<dbReference type="PRINTS" id="PR00301">
    <property type="entry name" value="HEATSHOCK70"/>
</dbReference>
<dbReference type="Pfam" id="PF00012">
    <property type="entry name" value="HSP70"/>
    <property type="match status" value="1"/>
</dbReference>
<dbReference type="InterPro" id="IPR029047">
    <property type="entry name" value="HSP70_peptide-bd_sf"/>
</dbReference>
<dbReference type="InterPro" id="IPR013126">
    <property type="entry name" value="Hsp_70_fam"/>
</dbReference>
<gene>
    <name evidence="5" type="ORF">EMPS_09608</name>
</gene>